<feature type="domain" description="YhaN AAA" evidence="3">
    <location>
        <begin position="4"/>
        <end position="39"/>
    </location>
</feature>
<feature type="compositionally biased region" description="Low complexity" evidence="2">
    <location>
        <begin position="692"/>
        <end position="713"/>
    </location>
</feature>
<feature type="coiled-coil region" evidence="1">
    <location>
        <begin position="566"/>
        <end position="600"/>
    </location>
</feature>
<gene>
    <name evidence="4" type="ORF">Vgi01_46030</name>
</gene>
<dbReference type="Proteomes" id="UP000647860">
    <property type="component" value="Unassembled WGS sequence"/>
</dbReference>
<dbReference type="InterPro" id="IPR038734">
    <property type="entry name" value="YhaN_AAA"/>
</dbReference>
<feature type="coiled-coil region" evidence="1">
    <location>
        <begin position="400"/>
        <end position="466"/>
    </location>
</feature>
<dbReference type="PANTHER" id="PTHR41259:SF1">
    <property type="entry name" value="DOUBLE-STRAND BREAK REPAIR RAD50 ATPASE, PUTATIVE-RELATED"/>
    <property type="match status" value="1"/>
</dbReference>
<dbReference type="Pfam" id="PF13514">
    <property type="entry name" value="AAA_27"/>
    <property type="match status" value="1"/>
</dbReference>
<dbReference type="SUPFAM" id="SSF52540">
    <property type="entry name" value="P-loop containing nucleoside triphosphate hydrolases"/>
    <property type="match status" value="1"/>
</dbReference>
<protein>
    <recommendedName>
        <fullName evidence="3">YhaN AAA domain-containing protein</fullName>
    </recommendedName>
</protein>
<evidence type="ECO:0000256" key="2">
    <source>
        <dbReference type="SAM" id="MobiDB-lite"/>
    </source>
</evidence>
<feature type="compositionally biased region" description="Pro residues" evidence="2">
    <location>
        <begin position="779"/>
        <end position="788"/>
    </location>
</feature>
<keyword evidence="5" id="KW-1185">Reference proteome</keyword>
<evidence type="ECO:0000256" key="1">
    <source>
        <dbReference type="SAM" id="Coils"/>
    </source>
</evidence>
<feature type="coiled-coil region" evidence="1">
    <location>
        <begin position="945"/>
        <end position="979"/>
    </location>
</feature>
<evidence type="ECO:0000313" key="4">
    <source>
        <dbReference type="EMBL" id="GIJ17919.1"/>
    </source>
</evidence>
<dbReference type="Gene3D" id="3.40.50.300">
    <property type="entry name" value="P-loop containing nucleotide triphosphate hydrolases"/>
    <property type="match status" value="2"/>
</dbReference>
<evidence type="ECO:0000313" key="5">
    <source>
        <dbReference type="Proteomes" id="UP000647860"/>
    </source>
</evidence>
<dbReference type="PANTHER" id="PTHR41259">
    <property type="entry name" value="DOUBLE-STRAND BREAK REPAIR RAD50 ATPASE, PUTATIVE-RELATED"/>
    <property type="match status" value="1"/>
</dbReference>
<organism evidence="4 5">
    <name type="scientific">Micromonospora gifhornensis</name>
    <dbReference type="NCBI Taxonomy" id="84594"/>
    <lineage>
        <taxon>Bacteria</taxon>
        <taxon>Bacillati</taxon>
        <taxon>Actinomycetota</taxon>
        <taxon>Actinomycetes</taxon>
        <taxon>Micromonosporales</taxon>
        <taxon>Micromonosporaceae</taxon>
        <taxon>Micromonospora</taxon>
    </lineage>
</organism>
<evidence type="ECO:0000259" key="3">
    <source>
        <dbReference type="Pfam" id="PF13514"/>
    </source>
</evidence>
<feature type="coiled-coil region" evidence="1">
    <location>
        <begin position="626"/>
        <end position="660"/>
    </location>
</feature>
<dbReference type="EMBL" id="BOPA01000034">
    <property type="protein sequence ID" value="GIJ17919.1"/>
    <property type="molecule type" value="Genomic_DNA"/>
</dbReference>
<sequence length="1410" mass="153092">MRAVAFGPFRSETLDLAPGLNVVHGPNEAGKSSWFAATYAGLAGRRRMRGRGTATQAEFAKRHKPWAGSRWSAGVTVTLDNGLTLALEHDLVKGEARIVDASTRRPVTLSELQRRLGIELTTEGTLDGTRLLGLNRDSARATIFTGQADILRVCNDAGELQELLERAATTQAADATADSALTWLASHRRDWVGSDSVGNRPLRARRMELEKARAVTATRRDDLIRLTEVIVERQRIGVPLRRAREDLELADRLLRWQNVYVLRARVEQAVDHLTELARSSEADLTVDEDKVRSTAAVLGAFEAGIDVAPLPPGPSAADLQAEIEALPDHPEGDLEPRPEVQAAHRELSQAQIALTTHLRNAPTDTPVEAATRLSPDELRALADVLAAPLPVIDPALPMRLATLRQEAQDAAAAYANAQAEYQAATARNDERLRAHAEVVDGHDRVLAEFERAKARLTVEFEALRQVAEEAAVAYASAKAAYDSVVRQKEEKQRTYDEAVELHTEALADFERVRAERAAEYAALQAQAEEADAAFVRAQAAYDAAIRRNEEKRRSHAEAVEAHQLAVAEFERVKAEQTAEYEALRREAEEAAVAYAGAKAAFDAVVRQNDEKQRAHQTAVQAHAQALAAFERTRNERTAEFESLQRQAQDAAATYAQAQSAYEAAARRNDEKVRAHAAAVDAHMRATATFEHAQAGRAARGQAQQRQAEQSAAAARRRSPGLLSAGAALLAAGIVLSVANVVLPGSLLAIVGGAVLVMGFLTGRTPAATAHPADDSDPGPTAPVPPAPPRLEEVTRPVPPTSDPRLVELQIELTVPAPVAPTPPTIEQVEPPAVPVPNPRLAELQRLLTAQAPTPPVPPVPDEVEPPVAPVVNPRLTELQVELKAQAPVAPVPPVLEDVEPPVAATPDPRLAELQDLLKKQAPAPPPAPVLEVVQPPVAPKPDPRLTEVQAELMAQETALRQHQERVADARSRLVAAQLDPDPVTLRQLARAIDDADAARERARMHAEKAADSRAMRDDALRLLAEALGREIPPEVTDDVVDEVMQDFETYLAACRQRAAVAQRAARRPDLIAAHEQRQQVESAHATAVAERKRQSVAVCELADELGVGATSVTQAIRQLRLWERDQEAKREALAERRSLAARLDQVLAGRDLADWQAELASLVENAGPEPETRPADLDQFRAEAARRHQMVIGRAGQLEGQQQQLSQALGSVAEAIEHEADAERAADQVATLAACIDAATAQLKLAKERAHASIAPALEARMRPWLPRVTSGRYLDVAVEPSTLTMQVTEANGAIRQATLLSQGTTEQLFLLLRVTLSQVLSGGTESAPLILDDVTTQSDRDRKLAIMELLHEISAEHQVVMFTQEREVITWAETHLEVERDKLTALPAPGQREDLGAYTARTRPRAVTN</sequence>
<accession>A0ABQ4IJ52</accession>
<comment type="caution">
    <text evidence="4">The sequence shown here is derived from an EMBL/GenBank/DDBJ whole genome shotgun (WGS) entry which is preliminary data.</text>
</comment>
<feature type="region of interest" description="Disordered" evidence="2">
    <location>
        <begin position="692"/>
        <end position="714"/>
    </location>
</feature>
<feature type="region of interest" description="Disordered" evidence="2">
    <location>
        <begin position="767"/>
        <end position="799"/>
    </location>
</feature>
<reference evidence="4 5" key="1">
    <citation type="submission" date="2021-01" db="EMBL/GenBank/DDBJ databases">
        <title>Whole genome shotgun sequence of Verrucosispora gifhornensis NBRC 16317.</title>
        <authorList>
            <person name="Komaki H."/>
            <person name="Tamura T."/>
        </authorList>
    </citation>
    <scope>NUCLEOTIDE SEQUENCE [LARGE SCALE GENOMIC DNA]</scope>
    <source>
        <strain evidence="4 5">NBRC 16317</strain>
    </source>
</reference>
<keyword evidence="1" id="KW-0175">Coiled coil</keyword>
<name>A0ABQ4IJ52_9ACTN</name>
<proteinExistence type="predicted"/>
<dbReference type="InterPro" id="IPR027417">
    <property type="entry name" value="P-loop_NTPase"/>
</dbReference>